<dbReference type="GO" id="GO:0005524">
    <property type="term" value="F:ATP binding"/>
    <property type="evidence" value="ECO:0007669"/>
    <property type="project" value="UniProtKB-KW"/>
</dbReference>
<dbReference type="PANTHER" id="PTHR10492:SF57">
    <property type="entry name" value="ATP-DEPENDENT DNA HELICASE"/>
    <property type="match status" value="1"/>
</dbReference>
<gene>
    <name evidence="5" type="ORF">CEUTPL_LOCUS13954</name>
</gene>
<dbReference type="EC" id="5.6.2.3" evidence="1"/>
<keyword evidence="1" id="KW-0234">DNA repair</keyword>
<dbReference type="Gene3D" id="3.40.50.300">
    <property type="entry name" value="P-loop containing nucleotide triphosphate hydrolases"/>
    <property type="match status" value="1"/>
</dbReference>
<dbReference type="InterPro" id="IPR027417">
    <property type="entry name" value="P-loop_NTPase"/>
</dbReference>
<accession>A0A9N9MYS3</accession>
<keyword evidence="1" id="KW-0347">Helicase</keyword>
<keyword evidence="1" id="KW-0378">Hydrolase</keyword>
<comment type="cofactor">
    <cofactor evidence="1">
        <name>Mg(2+)</name>
        <dbReference type="ChEBI" id="CHEBI:18420"/>
    </cofactor>
</comment>
<keyword evidence="1" id="KW-0067">ATP-binding</keyword>
<organism evidence="5 6">
    <name type="scientific">Ceutorhynchus assimilis</name>
    <name type="common">cabbage seed weevil</name>
    <dbReference type="NCBI Taxonomy" id="467358"/>
    <lineage>
        <taxon>Eukaryota</taxon>
        <taxon>Metazoa</taxon>
        <taxon>Ecdysozoa</taxon>
        <taxon>Arthropoda</taxon>
        <taxon>Hexapoda</taxon>
        <taxon>Insecta</taxon>
        <taxon>Pterygota</taxon>
        <taxon>Neoptera</taxon>
        <taxon>Endopterygota</taxon>
        <taxon>Coleoptera</taxon>
        <taxon>Polyphaga</taxon>
        <taxon>Cucujiformia</taxon>
        <taxon>Curculionidae</taxon>
        <taxon>Ceutorhynchinae</taxon>
        <taxon>Ceutorhynchus</taxon>
    </lineage>
</organism>
<keyword evidence="1" id="KW-0233">DNA recombination</keyword>
<name>A0A9N9MYS3_9CUCU</name>
<evidence type="ECO:0000256" key="1">
    <source>
        <dbReference type="RuleBase" id="RU363044"/>
    </source>
</evidence>
<dbReference type="GO" id="GO:0043139">
    <property type="term" value="F:5'-3' DNA helicase activity"/>
    <property type="evidence" value="ECO:0007669"/>
    <property type="project" value="UniProtKB-EC"/>
</dbReference>
<feature type="domain" description="DNA helicase Pif1-like DEAD-box helicase" evidence="3">
    <location>
        <begin position="984"/>
        <end position="1127"/>
    </location>
</feature>
<feature type="region of interest" description="Disordered" evidence="2">
    <location>
        <begin position="1"/>
        <end position="62"/>
    </location>
</feature>
<dbReference type="Proteomes" id="UP001152799">
    <property type="component" value="Chromosome 9"/>
</dbReference>
<dbReference type="InterPro" id="IPR025476">
    <property type="entry name" value="Helitron_helicase-like"/>
</dbReference>
<evidence type="ECO:0000259" key="3">
    <source>
        <dbReference type="Pfam" id="PF05970"/>
    </source>
</evidence>
<dbReference type="GO" id="GO:0006281">
    <property type="term" value="P:DNA repair"/>
    <property type="evidence" value="ECO:0007669"/>
    <property type="project" value="UniProtKB-KW"/>
</dbReference>
<feature type="domain" description="Helitron helicase-like" evidence="4">
    <location>
        <begin position="364"/>
        <end position="545"/>
    </location>
</feature>
<protein>
    <recommendedName>
        <fullName evidence="1">ATP-dependent DNA helicase</fullName>
        <ecNumber evidence="1">5.6.2.3</ecNumber>
    </recommendedName>
</protein>
<keyword evidence="1" id="KW-0547">Nucleotide-binding</keyword>
<feature type="compositionally biased region" description="Basic and acidic residues" evidence="2">
    <location>
        <begin position="16"/>
        <end position="37"/>
    </location>
</feature>
<evidence type="ECO:0000256" key="2">
    <source>
        <dbReference type="SAM" id="MobiDB-lite"/>
    </source>
</evidence>
<evidence type="ECO:0000259" key="4">
    <source>
        <dbReference type="Pfam" id="PF14214"/>
    </source>
</evidence>
<evidence type="ECO:0000313" key="5">
    <source>
        <dbReference type="EMBL" id="CAG9773565.1"/>
    </source>
</evidence>
<evidence type="ECO:0000313" key="6">
    <source>
        <dbReference type="Proteomes" id="UP001152799"/>
    </source>
</evidence>
<keyword evidence="6" id="KW-1185">Reference proteome</keyword>
<dbReference type="GO" id="GO:0000723">
    <property type="term" value="P:telomere maintenance"/>
    <property type="evidence" value="ECO:0007669"/>
    <property type="project" value="InterPro"/>
</dbReference>
<dbReference type="GO" id="GO:0006310">
    <property type="term" value="P:DNA recombination"/>
    <property type="evidence" value="ECO:0007669"/>
    <property type="project" value="UniProtKB-KW"/>
</dbReference>
<dbReference type="Pfam" id="PF05970">
    <property type="entry name" value="PIF1"/>
    <property type="match status" value="1"/>
</dbReference>
<comment type="similarity">
    <text evidence="1">Belongs to the helicase family.</text>
</comment>
<dbReference type="OrthoDB" id="272985at2759"/>
<dbReference type="GO" id="GO:0016787">
    <property type="term" value="F:hydrolase activity"/>
    <property type="evidence" value="ECO:0007669"/>
    <property type="project" value="UniProtKB-KW"/>
</dbReference>
<proteinExistence type="inferred from homology"/>
<dbReference type="SUPFAM" id="SSF52540">
    <property type="entry name" value="P-loop containing nucleoside triphosphate hydrolases"/>
    <property type="match status" value="1"/>
</dbReference>
<dbReference type="EMBL" id="OU892285">
    <property type="protein sequence ID" value="CAG9773565.1"/>
    <property type="molecule type" value="Genomic_DNA"/>
</dbReference>
<keyword evidence="1" id="KW-0227">DNA damage</keyword>
<dbReference type="PANTHER" id="PTHR10492">
    <property type="match status" value="1"/>
</dbReference>
<feature type="compositionally biased region" description="Polar residues" evidence="2">
    <location>
        <begin position="42"/>
        <end position="60"/>
    </location>
</feature>
<sequence length="1312" mass="152765">MNRRKITRTPEEEEEVMRLRRERNNENQRRSRERAAQIEKMSGNSNAEQKNEKITQTQHQRNYRSRQHNFIDLALLRLENSTSEHYIGVMNISCIHCGARHFASEKVANRGNSFNDCCGHGQIRLEPLPTLPANLQSLFCGSHPKSRFFFEHIRSYNSSFSFASFNANLVKFSSRPGPYCFKIHGQIYYQINTALYPSSSENPCYGQLFIVDAHEAAEFRQKNNSECDMELMELIDDIMRENNVFVHSYQMMNEEIENQKSMHADYDPELQLLFTLKPGVDKNRYNFQRVNEVAAVFSTTADGDIPESYVTIRNKNDKSLQYVSSMDPNVEPWIYPLFYPFGTRGWHQDIKCVNKSRRVTRAAYTKYRIAVRDEISVFLKGRRLFQQWLVDSYVKIEKDRINFCKENQKKLRAESYQGLVDHLQKRAEDQNGNVGKMVVLPSTFQGSPRNMLQNYQDAMTIVRKHGKPDLFITMTCNPKWREISENLLPGQHASDRPDLVARVFNIKKNALVDLVVNQNFFGEVQAYVYVIEFQKRGLPHVHMLVTLKQSQKITTPEIVDRYISAEIPDFQEEPILHNIVLGNMVHGPCGDWCLTEEKTCSKNYPKQFREETTMDENGYPYYRRRNPGMSFKRSSDGYVCDNRYVVPHNPTLLKLFNGHINVEVVSSIKSVKYLYKYVYKGHDAANIIISESNSTTIEHDEIRNFIETRYVGPVEAAWRILEKPLQDKSHSITRLPVHLPNQQNVFIADDCDDNEIRSALERQTMLIDYFALNSRNPEARQYSYSTIPTYYVFKKVDGKYQWIHRQRQFNVIGRMYSVSPTQTELFHLRILLLHVKGPLSFEDIKTVNGVRQESFMAACLELGLIEDDHEWKRAMNEAEIWMMPRQLRYLFVRILIHCQPIHPEELWEEFKDALSEDYRRKYNGSQDMKKAYVQLDSMLNLEGWSISMFPTMPQITDLDNVSNDMEILNEEEAFDTLLNQYDSLNAKQKEIVDFILEKADNQTDENNEETSCIYIDGPGGSGKTYLYTTLYGMLKTRNKNVCTMAFTGIAATLLPHGRTVHKTFGLPVPLFSDSNSSIKNNTKEANYLKSVDVFIWDEAPMALKDALEVIERTLRDLTNNRLPFGEDKIEIILIYGEEKTNRLTAEIFNTRYPEKNISHTTVGRILTKFRETGFVQNSFKTLVNWQVNEHEESVMLDVVEHKTTSVSQIANRTGVKGTTVRKILKKNKFRLYKPKFISTLKERDLVARFDFCAWIQGEIEDNDSFAKQIMFSDEATFSSNGVVSSQNCRWWSDENPNFITEARDQYSFKTNV</sequence>
<comment type="catalytic activity">
    <reaction evidence="1">
        <text>ATP + H2O = ADP + phosphate + H(+)</text>
        <dbReference type="Rhea" id="RHEA:13065"/>
        <dbReference type="ChEBI" id="CHEBI:15377"/>
        <dbReference type="ChEBI" id="CHEBI:15378"/>
        <dbReference type="ChEBI" id="CHEBI:30616"/>
        <dbReference type="ChEBI" id="CHEBI:43474"/>
        <dbReference type="ChEBI" id="CHEBI:456216"/>
        <dbReference type="EC" id="5.6.2.3"/>
    </reaction>
</comment>
<dbReference type="InterPro" id="IPR010285">
    <property type="entry name" value="DNA_helicase_pif1-like_DEAD"/>
</dbReference>
<dbReference type="Pfam" id="PF14214">
    <property type="entry name" value="Helitron_like_N"/>
    <property type="match status" value="1"/>
</dbReference>
<reference evidence="5" key="1">
    <citation type="submission" date="2022-01" db="EMBL/GenBank/DDBJ databases">
        <authorList>
            <person name="King R."/>
        </authorList>
    </citation>
    <scope>NUCLEOTIDE SEQUENCE</scope>
</reference>